<evidence type="ECO:0000313" key="2">
    <source>
        <dbReference type="Proteomes" id="UP000324611"/>
    </source>
</evidence>
<evidence type="ECO:0000313" key="1">
    <source>
        <dbReference type="EMBL" id="KAA2239486.1"/>
    </source>
</evidence>
<keyword evidence="2" id="KW-1185">Reference proteome</keyword>
<dbReference type="Proteomes" id="UP000324611">
    <property type="component" value="Unassembled WGS sequence"/>
</dbReference>
<name>A0A5B2VLW2_9BACT</name>
<protein>
    <submittedName>
        <fullName evidence="1">Uncharacterized protein</fullName>
    </submittedName>
</protein>
<reference evidence="1 2" key="2">
    <citation type="submission" date="2019-09" db="EMBL/GenBank/DDBJ databases">
        <authorList>
            <person name="Jin C."/>
        </authorList>
    </citation>
    <scope>NUCLEOTIDE SEQUENCE [LARGE SCALE GENOMIC DNA]</scope>
    <source>
        <strain evidence="1 2">BN140078</strain>
    </source>
</reference>
<sequence length="175" mass="19132">MKRNHFACVAALLVTVLFSECQQPPQRGPIPFDRQKAAVHVIKLRDGAVLTSNFIAARTRLSDIVARTGDSLNRILDFPSAESFNRDAFAVLLNQKDAQGIRIYYGAGRDGKVRLVMVPIDSKGNDIETRLLTDDNKTVSIPGISNAVAQDEDAEGMENGQHCPCKISKLNPNGI</sequence>
<gene>
    <name evidence="1" type="ORF">F0L74_25120</name>
</gene>
<comment type="caution">
    <text evidence="1">The sequence shown here is derived from an EMBL/GenBank/DDBJ whole genome shotgun (WGS) entry which is preliminary data.</text>
</comment>
<proteinExistence type="predicted"/>
<reference evidence="1 2" key="1">
    <citation type="submission" date="2019-09" db="EMBL/GenBank/DDBJ databases">
        <title>Chitinophaga ginsengihumi sp. nov., isolated from soil of ginseng rhizosphere.</title>
        <authorList>
            <person name="Lee J."/>
        </authorList>
    </citation>
    <scope>NUCLEOTIDE SEQUENCE [LARGE SCALE GENOMIC DNA]</scope>
    <source>
        <strain evidence="1 2">BN140078</strain>
    </source>
</reference>
<accession>A0A5B2VLW2</accession>
<dbReference type="RefSeq" id="WP_149840664.1">
    <property type="nucleotide sequence ID" value="NZ_VUOC01000004.1"/>
</dbReference>
<dbReference type="AlphaFoldDB" id="A0A5B2VLW2"/>
<dbReference type="EMBL" id="VUOC01000004">
    <property type="protein sequence ID" value="KAA2239486.1"/>
    <property type="molecule type" value="Genomic_DNA"/>
</dbReference>
<organism evidence="1 2">
    <name type="scientific">Chitinophaga agrisoli</name>
    <dbReference type="NCBI Taxonomy" id="2607653"/>
    <lineage>
        <taxon>Bacteria</taxon>
        <taxon>Pseudomonadati</taxon>
        <taxon>Bacteroidota</taxon>
        <taxon>Chitinophagia</taxon>
        <taxon>Chitinophagales</taxon>
        <taxon>Chitinophagaceae</taxon>
        <taxon>Chitinophaga</taxon>
    </lineage>
</organism>